<evidence type="ECO:0000313" key="2">
    <source>
        <dbReference type="EMBL" id="SMX53665.1"/>
    </source>
</evidence>
<dbReference type="PANTHER" id="PTHR37826:SF3">
    <property type="entry name" value="J DOMAIN-CONTAINING PROTEIN"/>
    <property type="match status" value="1"/>
</dbReference>
<dbReference type="AlphaFoldDB" id="A0A1Y6K1U3"/>
<keyword evidence="3" id="KW-1185">Reference proteome</keyword>
<dbReference type="PANTHER" id="PTHR37826">
    <property type="entry name" value="FLOTILLIN BAND_7_5 DOMAIN PROTEIN"/>
    <property type="match status" value="1"/>
</dbReference>
<keyword evidence="1" id="KW-1133">Transmembrane helix</keyword>
<gene>
    <name evidence="2" type="ORF">CFX1CAM_0599</name>
</gene>
<feature type="transmembrane region" description="Helical" evidence="1">
    <location>
        <begin position="376"/>
        <end position="397"/>
    </location>
</feature>
<evidence type="ECO:0000313" key="3">
    <source>
        <dbReference type="Proteomes" id="UP000195514"/>
    </source>
</evidence>
<protein>
    <submittedName>
        <fullName evidence="2">Uncharacterized protein</fullName>
    </submittedName>
</protein>
<proteinExistence type="predicted"/>
<sequence length="435" mass="48678">MSAEQNQNSGFSPPAGYQQVESRVFGVSVYAPQPKKTEIDLARSFACPNCGASTVYDVSAGGISCEYCGYIAPISAQRVGKASPDFEFTLETLSQARQGWGVQRQVLHCDACGAEFSIAPDTISTTCAFCASNQVNIITIPEETLRPRYLIPFKIPPEKTLSLAKDWLGKGWCHPPELAGETILHRFYGIYLPFWVFNAHVKADWRAQVGYQQTYRHYNASQKRWETRTRTVWKWEDGQARLDVNDFLVSGSAPKRLSHRILNKLYPFNMKDLVTYAPDFLAGWQAKAYETTLPEAWETGKKAIREEAKNACYRQIPTSQVRNFSMNAVFSDETWRYILLPVYLAAYRYDHKVYQVMINGQTGAIAGSKPVAWWKVWLAIAISLAPGALLTLIGLPLTLVGGAGIVLITIGIILFTIGIIIGFIIYQYAQKSEVP</sequence>
<keyword evidence="1" id="KW-0812">Transmembrane</keyword>
<reference evidence="3" key="1">
    <citation type="submission" date="2017-05" db="EMBL/GenBank/DDBJ databases">
        <authorList>
            <person name="Kirkegaard R."/>
            <person name="Mcilroy J S."/>
        </authorList>
    </citation>
    <scope>NUCLEOTIDE SEQUENCE [LARGE SCALE GENOMIC DNA]</scope>
</reference>
<accession>A0A1Y6K1U3</accession>
<feature type="transmembrane region" description="Helical" evidence="1">
    <location>
        <begin position="403"/>
        <end position="426"/>
    </location>
</feature>
<keyword evidence="1" id="KW-0472">Membrane</keyword>
<dbReference type="EMBL" id="LT859958">
    <property type="protein sequence ID" value="SMX53665.1"/>
    <property type="molecule type" value="Genomic_DNA"/>
</dbReference>
<dbReference type="RefSeq" id="WP_087861592.1">
    <property type="nucleotide sequence ID" value="NZ_LT859958.1"/>
</dbReference>
<organism evidence="2 3">
    <name type="scientific">Candidatus Brevifilum fermentans</name>
    <dbReference type="NCBI Taxonomy" id="1986204"/>
    <lineage>
        <taxon>Bacteria</taxon>
        <taxon>Bacillati</taxon>
        <taxon>Chloroflexota</taxon>
        <taxon>Anaerolineae</taxon>
        <taxon>Anaerolineales</taxon>
        <taxon>Anaerolineaceae</taxon>
        <taxon>Candidatus Brevifilum</taxon>
    </lineage>
</organism>
<dbReference type="Proteomes" id="UP000195514">
    <property type="component" value="Chromosome I"/>
</dbReference>
<name>A0A1Y6K1U3_9CHLR</name>
<dbReference type="OrthoDB" id="3182597at2"/>
<dbReference type="KEGG" id="abat:CFX1CAM_0599"/>
<evidence type="ECO:0000256" key="1">
    <source>
        <dbReference type="SAM" id="Phobius"/>
    </source>
</evidence>